<dbReference type="AlphaFoldDB" id="A0A0W8E299"/>
<dbReference type="InterPro" id="IPR011204">
    <property type="entry name" value="Virulence_RhuM-like"/>
</dbReference>
<gene>
    <name evidence="1" type="ORF">ASZ90_019793</name>
</gene>
<protein>
    <submittedName>
        <fullName evidence="1">Uncharacterized protein</fullName>
    </submittedName>
</protein>
<dbReference type="Pfam" id="PF13310">
    <property type="entry name" value="Virulence_RhuM"/>
    <property type="match status" value="1"/>
</dbReference>
<accession>A0A0W8E299</accession>
<sequence length="63" mass="7405">MYMKDWVDALDSFLKFTGRDILINAGKISKELADKKAVAEYEIYSQHRIKRKDQEALDEIIEL</sequence>
<dbReference type="EMBL" id="LNQE01001908">
    <property type="protein sequence ID" value="KUG02799.1"/>
    <property type="molecule type" value="Genomic_DNA"/>
</dbReference>
<comment type="caution">
    <text evidence="1">The sequence shown here is derived from an EMBL/GenBank/DDBJ whole genome shotgun (WGS) entry which is preliminary data.</text>
</comment>
<reference evidence="1" key="1">
    <citation type="journal article" date="2015" name="Proc. Natl. Acad. Sci. U.S.A.">
        <title>Networks of energetic and metabolic interactions define dynamics in microbial communities.</title>
        <authorList>
            <person name="Embree M."/>
            <person name="Liu J.K."/>
            <person name="Al-Bassam M.M."/>
            <person name="Zengler K."/>
        </authorList>
    </citation>
    <scope>NUCLEOTIDE SEQUENCE</scope>
</reference>
<evidence type="ECO:0000313" key="1">
    <source>
        <dbReference type="EMBL" id="KUG02799.1"/>
    </source>
</evidence>
<organism evidence="1">
    <name type="scientific">hydrocarbon metagenome</name>
    <dbReference type="NCBI Taxonomy" id="938273"/>
    <lineage>
        <taxon>unclassified sequences</taxon>
        <taxon>metagenomes</taxon>
        <taxon>ecological metagenomes</taxon>
    </lineage>
</organism>
<proteinExistence type="predicted"/>
<name>A0A0W8E299_9ZZZZ</name>